<dbReference type="Gene3D" id="1.10.20.140">
    <property type="match status" value="1"/>
</dbReference>
<gene>
    <name evidence="10 14" type="primary">miaA</name>
    <name evidence="14" type="ORF">RBATCC27255_01683</name>
</gene>
<accession>A0A2N0UJY6</accession>
<evidence type="ECO:0000256" key="12">
    <source>
        <dbReference type="RuleBase" id="RU003784"/>
    </source>
</evidence>
<feature type="region of interest" description="Interaction with substrate tRNA" evidence="10">
    <location>
        <begin position="37"/>
        <end position="40"/>
    </location>
</feature>
<dbReference type="NCBIfam" id="TIGR00174">
    <property type="entry name" value="miaA"/>
    <property type="match status" value="1"/>
</dbReference>
<evidence type="ECO:0000256" key="2">
    <source>
        <dbReference type="ARBA" id="ARBA00003213"/>
    </source>
</evidence>
<comment type="subunit">
    <text evidence="10">Monomer.</text>
</comment>
<dbReference type="PANTHER" id="PTHR11088">
    <property type="entry name" value="TRNA DIMETHYLALLYLTRANSFERASE"/>
    <property type="match status" value="1"/>
</dbReference>
<dbReference type="RefSeq" id="WP_101029606.1">
    <property type="nucleotide sequence ID" value="NZ_CABMMZ010000072.1"/>
</dbReference>
<comment type="cofactor">
    <cofactor evidence="1 10">
        <name>Mg(2+)</name>
        <dbReference type="ChEBI" id="CHEBI:18420"/>
    </cofactor>
</comment>
<evidence type="ECO:0000256" key="5">
    <source>
        <dbReference type="ARBA" id="ARBA00022694"/>
    </source>
</evidence>
<feature type="site" description="Interaction with substrate tRNA" evidence="10">
    <location>
        <position position="103"/>
    </location>
</feature>
<evidence type="ECO:0000256" key="6">
    <source>
        <dbReference type="ARBA" id="ARBA00022741"/>
    </source>
</evidence>
<dbReference type="EMBL" id="NNSR01000072">
    <property type="protein sequence ID" value="PKD27294.1"/>
    <property type="molecule type" value="Genomic_DNA"/>
</dbReference>
<keyword evidence="6 10" id="KW-0547">Nucleotide-binding</keyword>
<dbReference type="Gene3D" id="3.40.50.300">
    <property type="entry name" value="P-loop containing nucleotide triphosphate hydrolases"/>
    <property type="match status" value="1"/>
</dbReference>
<keyword evidence="4 10" id="KW-0808">Transferase</keyword>
<protein>
    <recommendedName>
        <fullName evidence="10">tRNA dimethylallyltransferase</fullName>
        <ecNumber evidence="10">2.5.1.75</ecNumber>
    </recommendedName>
    <alternativeName>
        <fullName evidence="10">Dimethylallyl diphosphate:tRNA dimethylallyltransferase</fullName>
        <shortName evidence="10">DMAPP:tRNA dimethylallyltransferase</shortName>
        <shortName evidence="10">DMATase</shortName>
    </alternativeName>
    <alternativeName>
        <fullName evidence="10">Isopentenyl-diphosphate:tRNA isopentenyltransferase</fullName>
        <shortName evidence="10">IPP transferase</shortName>
        <shortName evidence="10">IPPT</shortName>
        <shortName evidence="10">IPTase</shortName>
    </alternativeName>
</protein>
<comment type="caution">
    <text evidence="10">Lacks conserved residue(s) required for the propagation of feature annotation.</text>
</comment>
<dbReference type="GO" id="GO:0052381">
    <property type="term" value="F:tRNA dimethylallyltransferase activity"/>
    <property type="evidence" value="ECO:0007669"/>
    <property type="project" value="UniProtKB-UniRule"/>
</dbReference>
<dbReference type="InterPro" id="IPR018022">
    <property type="entry name" value="IPT"/>
</dbReference>
<comment type="function">
    <text evidence="2 10 12">Catalyzes the transfer of a dimethylallyl group onto the adenine at position 37 in tRNAs that read codons beginning with uridine, leading to the formation of N6-(dimethylallyl)adenosine (i(6)A).</text>
</comment>
<keyword evidence="5 10" id="KW-0819">tRNA processing</keyword>
<organism evidence="14 15">
    <name type="scientific">Ruminococcus bromii</name>
    <dbReference type="NCBI Taxonomy" id="40518"/>
    <lineage>
        <taxon>Bacteria</taxon>
        <taxon>Bacillati</taxon>
        <taxon>Bacillota</taxon>
        <taxon>Clostridia</taxon>
        <taxon>Eubacteriales</taxon>
        <taxon>Oscillospiraceae</taxon>
        <taxon>Ruminococcus</taxon>
    </lineage>
</organism>
<evidence type="ECO:0000256" key="7">
    <source>
        <dbReference type="ARBA" id="ARBA00022840"/>
    </source>
</evidence>
<dbReference type="Pfam" id="PF01715">
    <property type="entry name" value="IPPT"/>
    <property type="match status" value="1"/>
</dbReference>
<comment type="catalytic activity">
    <reaction evidence="9 10 11">
        <text>adenosine(37) in tRNA + dimethylallyl diphosphate = N(6)-dimethylallyladenosine(37) in tRNA + diphosphate</text>
        <dbReference type="Rhea" id="RHEA:26482"/>
        <dbReference type="Rhea" id="RHEA-COMP:10162"/>
        <dbReference type="Rhea" id="RHEA-COMP:10375"/>
        <dbReference type="ChEBI" id="CHEBI:33019"/>
        <dbReference type="ChEBI" id="CHEBI:57623"/>
        <dbReference type="ChEBI" id="CHEBI:74411"/>
        <dbReference type="ChEBI" id="CHEBI:74415"/>
        <dbReference type="EC" id="2.5.1.75"/>
    </reaction>
</comment>
<dbReference type="EC" id="2.5.1.75" evidence="10"/>
<dbReference type="AlphaFoldDB" id="A0A2N0UJY6"/>
<evidence type="ECO:0000256" key="13">
    <source>
        <dbReference type="RuleBase" id="RU003785"/>
    </source>
</evidence>
<evidence type="ECO:0000256" key="9">
    <source>
        <dbReference type="ARBA" id="ARBA00049563"/>
    </source>
</evidence>
<evidence type="ECO:0000256" key="1">
    <source>
        <dbReference type="ARBA" id="ARBA00001946"/>
    </source>
</evidence>
<proteinExistence type="inferred from homology"/>
<dbReference type="Proteomes" id="UP000233425">
    <property type="component" value="Unassembled WGS sequence"/>
</dbReference>
<comment type="similarity">
    <text evidence="3 10 13">Belongs to the IPP transferase family.</text>
</comment>
<dbReference type="InterPro" id="IPR027417">
    <property type="entry name" value="P-loop_NTPase"/>
</dbReference>
<sequence>MENSIKVVSIVGPTASGKTKLSVELAKHFNGEIVSADSMQIYSGMQIATAKPTKAEMDGVPHHMMGFLPPDKTYSVASYVNDASKCIADIHSRGMLPFIVGGTGLYVDSLLNNISFSDDKRDEEYCSRLRKIGEEDGTDRLLDMLSEFDPESAQRLRGGRNIKRIIRAIEFYKTTGKTITEQIKESHNIPSPYSAVKLGLNCRDRQVLYDRINRRVDIMLDEGLLEEAQRVINSELSYTSVKAIGYKELIPYFKGSKSLNDCVEKLKMETRRYAKRQITWFKRDTEINWIYIDEYNSFEEIYSYAKAVIERG</sequence>
<evidence type="ECO:0000313" key="14">
    <source>
        <dbReference type="EMBL" id="PKD27294.1"/>
    </source>
</evidence>
<feature type="binding site" evidence="10">
    <location>
        <begin position="14"/>
        <end position="19"/>
    </location>
    <ligand>
        <name>substrate</name>
    </ligand>
</feature>
<dbReference type="InterPro" id="IPR039657">
    <property type="entry name" value="Dimethylallyltransferase"/>
</dbReference>
<evidence type="ECO:0000256" key="4">
    <source>
        <dbReference type="ARBA" id="ARBA00022679"/>
    </source>
</evidence>
<feature type="site" description="Interaction with substrate tRNA" evidence="10">
    <location>
        <position position="121"/>
    </location>
</feature>
<evidence type="ECO:0000313" key="15">
    <source>
        <dbReference type="Proteomes" id="UP000233425"/>
    </source>
</evidence>
<evidence type="ECO:0000256" key="10">
    <source>
        <dbReference type="HAMAP-Rule" id="MF_00185"/>
    </source>
</evidence>
<keyword evidence="8 10" id="KW-0460">Magnesium</keyword>
<name>A0A2N0UJY6_9FIRM</name>
<dbReference type="SUPFAM" id="SSF52540">
    <property type="entry name" value="P-loop containing nucleoside triphosphate hydrolases"/>
    <property type="match status" value="2"/>
</dbReference>
<reference evidence="14" key="1">
    <citation type="journal article" date="2018" name="Environ. Microbiol.">
        <title>Sporulation capability and amylosome conservation among diverse human colonic and rumen isolates of the keystone starch-degrader Ruminococcus bromii.</title>
        <authorList>
            <person name="Mukhopadhya I."/>
            <person name="Morais S."/>
            <person name="Laverde-Gomez J."/>
            <person name="Sheridan P.O."/>
            <person name="Walker A.W."/>
            <person name="Kelly W."/>
            <person name="Klieve A.V."/>
            <person name="Ouwerkerk D."/>
            <person name="Duncan S.H."/>
            <person name="Louis P."/>
            <person name="Koropatkin N."/>
            <person name="Cockburn D."/>
            <person name="Kibler R."/>
            <person name="Cooper P.J."/>
            <person name="Sandoval C."/>
            <person name="Crost E."/>
            <person name="Juge N."/>
            <person name="Bayer E.A."/>
            <person name="Flint H.J."/>
        </authorList>
    </citation>
    <scope>NUCLEOTIDE SEQUENCE [LARGE SCALE GENOMIC DNA]</scope>
    <source>
        <strain evidence="14">ATCC 27255</strain>
    </source>
</reference>
<evidence type="ECO:0000256" key="11">
    <source>
        <dbReference type="RuleBase" id="RU003783"/>
    </source>
</evidence>
<comment type="caution">
    <text evidence="14">The sequence shown here is derived from an EMBL/GenBank/DDBJ whole genome shotgun (WGS) entry which is preliminary data.</text>
</comment>
<keyword evidence="15" id="KW-1185">Reference proteome</keyword>
<evidence type="ECO:0000256" key="8">
    <source>
        <dbReference type="ARBA" id="ARBA00022842"/>
    </source>
</evidence>
<evidence type="ECO:0000256" key="3">
    <source>
        <dbReference type="ARBA" id="ARBA00005842"/>
    </source>
</evidence>
<dbReference type="GO" id="GO:0005524">
    <property type="term" value="F:ATP binding"/>
    <property type="evidence" value="ECO:0007669"/>
    <property type="project" value="UniProtKB-UniRule"/>
</dbReference>
<keyword evidence="7 10" id="KW-0067">ATP-binding</keyword>
<dbReference type="PANTHER" id="PTHR11088:SF60">
    <property type="entry name" value="TRNA DIMETHYLALLYLTRANSFERASE"/>
    <property type="match status" value="1"/>
</dbReference>
<feature type="binding site" evidence="10">
    <location>
        <begin position="12"/>
        <end position="19"/>
    </location>
    <ligand>
        <name>ATP</name>
        <dbReference type="ChEBI" id="CHEBI:30616"/>
    </ligand>
</feature>
<dbReference type="HAMAP" id="MF_00185">
    <property type="entry name" value="IPP_trans"/>
    <property type="match status" value="1"/>
</dbReference>
<dbReference type="GO" id="GO:0006400">
    <property type="term" value="P:tRNA modification"/>
    <property type="evidence" value="ECO:0007669"/>
    <property type="project" value="TreeGrafter"/>
</dbReference>